<evidence type="ECO:0000313" key="1">
    <source>
        <dbReference type="EMBL" id="MBP0056873.1"/>
    </source>
</evidence>
<evidence type="ECO:0000313" key="2">
    <source>
        <dbReference type="Proteomes" id="UP001315001"/>
    </source>
</evidence>
<name>A0ABS3ZJT4_9FIRM</name>
<protein>
    <submittedName>
        <fullName evidence="1">Uncharacterized protein</fullName>
    </submittedName>
</protein>
<gene>
    <name evidence="1" type="ORF">JYQ75_05590</name>
</gene>
<reference evidence="1 2" key="1">
    <citation type="submission" date="2021-02" db="EMBL/GenBank/DDBJ databases">
        <title>Lactate utilizing bacteria of the human gut.</title>
        <authorList>
            <person name="Sheridan P.O."/>
        </authorList>
    </citation>
    <scope>NUCLEOTIDE SEQUENCE [LARGE SCALE GENOMIC DNA]</scope>
    <source>
        <strain evidence="1 2">HTF-83D</strain>
    </source>
</reference>
<comment type="caution">
    <text evidence="1">The sequence shown here is derived from an EMBL/GenBank/DDBJ whole genome shotgun (WGS) entry which is preliminary data.</text>
</comment>
<accession>A0ABS3ZJT4</accession>
<sequence length="388" mass="44353">MKKNTLENMCVYYKDAEGLRFEKQEHIIPAFLGGKKMLDQGVVSDQANELFSGIEKHAAMESFINIDRMFLGPGKRGSRNPKKAGSAKISVMCSQNGRASLGYILMGKPKQIMQCILETDINSDSNKVTMVVDGDQKNNVGRSASQFWEDLKKIDIKKTICILDSRIPENQKILGNHKGKWFLAYNSVLEEDIIKQEVNKFVDKIKDKELNIDQSQGYKVIKENPKFEINYAMDMNKFFRFCAKVAFNVSTYLNGKEFMLNECFDGIREAIISGKNINDYVSLCPENPLAKTFDSLYYKEKYGEYLHSVICLKQENGYYAVVSFYGFITGVLVKLTDNLNVRPVTVMNGFFCDWENGKEYDMINFILGLDSNEGECHKTLCCKEKRKI</sequence>
<dbReference type="Proteomes" id="UP001315001">
    <property type="component" value="Unassembled WGS sequence"/>
</dbReference>
<dbReference type="EMBL" id="JAFIQO010000111">
    <property type="protein sequence ID" value="MBP0056873.1"/>
    <property type="molecule type" value="Genomic_DNA"/>
</dbReference>
<proteinExistence type="predicted"/>
<organism evidence="1 2">
    <name type="scientific">Anaerobutyricum soehngenii</name>
    <dbReference type="NCBI Taxonomy" id="105843"/>
    <lineage>
        <taxon>Bacteria</taxon>
        <taxon>Bacillati</taxon>
        <taxon>Bacillota</taxon>
        <taxon>Clostridia</taxon>
        <taxon>Lachnospirales</taxon>
        <taxon>Lachnospiraceae</taxon>
        <taxon>Anaerobutyricum</taxon>
    </lineage>
</organism>
<keyword evidence="2" id="KW-1185">Reference proteome</keyword>
<dbReference type="RefSeq" id="WP_209293329.1">
    <property type="nucleotide sequence ID" value="NZ_JAFIQO010000111.1"/>
</dbReference>